<reference evidence="1" key="1">
    <citation type="journal article" date="2014" name="Int. J. Syst. Evol. Microbiol.">
        <title>Complete genome of a new Firmicutes species belonging to the dominant human colonic microbiota ('Ruminococcus bicirculans') reveals two chromosomes and a selective capacity to utilize plant glucans.</title>
        <authorList>
            <consortium name="NISC Comparative Sequencing Program"/>
            <person name="Wegmann U."/>
            <person name="Louis P."/>
            <person name="Goesmann A."/>
            <person name="Henrissat B."/>
            <person name="Duncan S.H."/>
            <person name="Flint H.J."/>
        </authorList>
    </citation>
    <scope>NUCLEOTIDE SEQUENCE</scope>
    <source>
        <strain evidence="1">NBRC 109915</strain>
    </source>
</reference>
<comment type="caution">
    <text evidence="1">The sequence shown here is derived from an EMBL/GenBank/DDBJ whole genome shotgun (WGS) entry which is preliminary data.</text>
</comment>
<gene>
    <name evidence="1" type="ORF">GCM10007927_36730</name>
</gene>
<proteinExistence type="predicted"/>
<evidence type="ECO:0000313" key="2">
    <source>
        <dbReference type="Proteomes" id="UP001161388"/>
    </source>
</evidence>
<name>A0ABQ5VNU8_9RHOB</name>
<organism evidence="1 2">
    <name type="scientific">Sulfitobacter pacificus</name>
    <dbReference type="NCBI Taxonomy" id="1499314"/>
    <lineage>
        <taxon>Bacteria</taxon>
        <taxon>Pseudomonadati</taxon>
        <taxon>Pseudomonadota</taxon>
        <taxon>Alphaproteobacteria</taxon>
        <taxon>Rhodobacterales</taxon>
        <taxon>Roseobacteraceae</taxon>
        <taxon>Sulfitobacter</taxon>
    </lineage>
</organism>
<accession>A0ABQ5VNU8</accession>
<dbReference type="RefSeq" id="WP_284375888.1">
    <property type="nucleotide sequence ID" value="NZ_BSNL01000003.1"/>
</dbReference>
<evidence type="ECO:0000313" key="1">
    <source>
        <dbReference type="EMBL" id="GLQ28870.1"/>
    </source>
</evidence>
<protein>
    <submittedName>
        <fullName evidence="1">Uncharacterized protein</fullName>
    </submittedName>
</protein>
<dbReference type="EMBL" id="BSNL01000003">
    <property type="protein sequence ID" value="GLQ28870.1"/>
    <property type="molecule type" value="Genomic_DNA"/>
</dbReference>
<reference evidence="1" key="2">
    <citation type="submission" date="2023-01" db="EMBL/GenBank/DDBJ databases">
        <title>Draft genome sequence of Sulfitobacter pacificus strain NBRC 109915.</title>
        <authorList>
            <person name="Sun Q."/>
            <person name="Mori K."/>
        </authorList>
    </citation>
    <scope>NUCLEOTIDE SEQUENCE</scope>
    <source>
        <strain evidence="1">NBRC 109915</strain>
    </source>
</reference>
<keyword evidence="2" id="KW-1185">Reference proteome</keyword>
<sequence length="176" mass="19681">MPKFPSKVLDGVTYDMTHLDALAIDVEFEGETFRTLIHFSCHCFTEKFDAAAHHADVRYSFAGETRAFCVDRHALSAALPQYFQTLGNQTVYHTQKESFFFIRTAAADGGSVPYVVFFRSYKSNQDGVDVVINVSSAYPKPGMTSWASPVKFPRMVMARAKDRVLPLGPATKIKRA</sequence>
<dbReference type="Proteomes" id="UP001161388">
    <property type="component" value="Unassembled WGS sequence"/>
</dbReference>